<dbReference type="EMBL" id="FOJS01000005">
    <property type="protein sequence ID" value="SFA42986.1"/>
    <property type="molecule type" value="Genomic_DNA"/>
</dbReference>
<sequence>MQEIRKVAATNENVCRACVFFVPLLLEKSFRQLLYKRDKKEETHSVRAT</sequence>
<keyword evidence="2" id="KW-1185">Reference proteome</keyword>
<dbReference type="Proteomes" id="UP000198650">
    <property type="component" value="Unassembled WGS sequence"/>
</dbReference>
<name>A0A1I0SW27_9BACL</name>
<evidence type="ECO:0000313" key="1">
    <source>
        <dbReference type="EMBL" id="SFA42986.1"/>
    </source>
</evidence>
<proteinExistence type="predicted"/>
<gene>
    <name evidence="1" type="ORF">SAMN05192569_100543</name>
</gene>
<dbReference type="STRING" id="186116.SAMN05192569_100543"/>
<protein>
    <submittedName>
        <fullName evidence="1">Uncharacterized protein</fullName>
    </submittedName>
</protein>
<organism evidence="1 2">
    <name type="scientific">Parageobacillus thermantarcticus</name>
    <dbReference type="NCBI Taxonomy" id="186116"/>
    <lineage>
        <taxon>Bacteria</taxon>
        <taxon>Bacillati</taxon>
        <taxon>Bacillota</taxon>
        <taxon>Bacilli</taxon>
        <taxon>Bacillales</taxon>
        <taxon>Anoxybacillaceae</taxon>
        <taxon>Parageobacillus</taxon>
    </lineage>
</organism>
<evidence type="ECO:0000313" key="2">
    <source>
        <dbReference type="Proteomes" id="UP000198650"/>
    </source>
</evidence>
<accession>A0A1I0SW27</accession>
<reference evidence="2" key="1">
    <citation type="submission" date="2016-10" db="EMBL/GenBank/DDBJ databases">
        <authorList>
            <person name="Varghese N."/>
            <person name="Submissions S."/>
        </authorList>
    </citation>
    <scope>NUCLEOTIDE SEQUENCE [LARGE SCALE GENOMIC DNA]</scope>
    <source>
        <strain evidence="2">M1</strain>
    </source>
</reference>
<dbReference type="RefSeq" id="WP_167359578.1">
    <property type="nucleotide sequence ID" value="NZ_FOJS01000005.1"/>
</dbReference>
<dbReference type="AlphaFoldDB" id="A0A1I0SW27"/>